<accession>A0A4Q7N3T4</accession>
<feature type="transmembrane region" description="Helical" evidence="5">
    <location>
        <begin position="147"/>
        <end position="168"/>
    </location>
</feature>
<dbReference type="GO" id="GO:0034755">
    <property type="term" value="P:iron ion transmembrane transport"/>
    <property type="evidence" value="ECO:0007669"/>
    <property type="project" value="TreeGrafter"/>
</dbReference>
<dbReference type="AlphaFoldDB" id="A0A4Q7N3T4"/>
<dbReference type="RefSeq" id="WP_225979854.1">
    <property type="nucleotide sequence ID" value="NZ_CP042431.1"/>
</dbReference>
<dbReference type="GO" id="GO:0005886">
    <property type="term" value="C:plasma membrane"/>
    <property type="evidence" value="ECO:0007669"/>
    <property type="project" value="TreeGrafter"/>
</dbReference>
<comment type="subcellular location">
    <subcellularLocation>
        <location evidence="1">Membrane</location>
        <topology evidence="1">Multi-pass membrane protein</topology>
    </subcellularLocation>
</comment>
<evidence type="ECO:0000256" key="2">
    <source>
        <dbReference type="ARBA" id="ARBA00022692"/>
    </source>
</evidence>
<comment type="caution">
    <text evidence="6">The sequence shown here is derived from an EMBL/GenBank/DDBJ whole genome shotgun (WGS) entry which is preliminary data.</text>
</comment>
<dbReference type="PANTHER" id="PTHR11706:SF2">
    <property type="entry name" value="TRANSPORTER PROTEIN"/>
    <property type="match status" value="1"/>
</dbReference>
<dbReference type="Proteomes" id="UP000293874">
    <property type="component" value="Unassembled WGS sequence"/>
</dbReference>
<dbReference type="PANTHER" id="PTHR11706">
    <property type="entry name" value="SOLUTE CARRIER PROTEIN FAMILY 11 MEMBER"/>
    <property type="match status" value="1"/>
</dbReference>
<name>A0A4Q7N3T4_9BACT</name>
<feature type="transmembrane region" description="Helical" evidence="5">
    <location>
        <begin position="372"/>
        <end position="394"/>
    </location>
</feature>
<feature type="transmembrane region" description="Helical" evidence="5">
    <location>
        <begin position="37"/>
        <end position="55"/>
    </location>
</feature>
<dbReference type="GO" id="GO:0015086">
    <property type="term" value="F:cadmium ion transmembrane transporter activity"/>
    <property type="evidence" value="ECO:0007669"/>
    <property type="project" value="TreeGrafter"/>
</dbReference>
<keyword evidence="7" id="KW-1185">Reference proteome</keyword>
<evidence type="ECO:0000256" key="3">
    <source>
        <dbReference type="ARBA" id="ARBA00022989"/>
    </source>
</evidence>
<gene>
    <name evidence="6" type="ORF">EV199_1501</name>
</gene>
<keyword evidence="2 5" id="KW-0812">Transmembrane</keyword>
<evidence type="ECO:0000256" key="4">
    <source>
        <dbReference type="ARBA" id="ARBA00023136"/>
    </source>
</evidence>
<keyword evidence="3 5" id="KW-1133">Transmembrane helix</keyword>
<protein>
    <submittedName>
        <fullName evidence="6">Mn2+/Fe2+ NRAMP family transporter</fullName>
    </submittedName>
</protein>
<evidence type="ECO:0000313" key="6">
    <source>
        <dbReference type="EMBL" id="RZS75630.1"/>
    </source>
</evidence>
<evidence type="ECO:0000256" key="1">
    <source>
        <dbReference type="ARBA" id="ARBA00004141"/>
    </source>
</evidence>
<feature type="transmembrane region" description="Helical" evidence="5">
    <location>
        <begin position="231"/>
        <end position="255"/>
    </location>
</feature>
<feature type="transmembrane region" description="Helical" evidence="5">
    <location>
        <begin position="311"/>
        <end position="330"/>
    </location>
</feature>
<dbReference type="EMBL" id="SGXA01000001">
    <property type="protein sequence ID" value="RZS75630.1"/>
    <property type="molecule type" value="Genomic_DNA"/>
</dbReference>
<feature type="transmembrane region" description="Helical" evidence="5">
    <location>
        <begin position="336"/>
        <end position="360"/>
    </location>
</feature>
<dbReference type="InterPro" id="IPR001046">
    <property type="entry name" value="NRAMP_fam"/>
</dbReference>
<organism evidence="6 7">
    <name type="scientific">Pseudobacter ginsenosidimutans</name>
    <dbReference type="NCBI Taxonomy" id="661488"/>
    <lineage>
        <taxon>Bacteria</taxon>
        <taxon>Pseudomonadati</taxon>
        <taxon>Bacteroidota</taxon>
        <taxon>Chitinophagia</taxon>
        <taxon>Chitinophagales</taxon>
        <taxon>Chitinophagaceae</taxon>
        <taxon>Pseudobacter</taxon>
    </lineage>
</organism>
<keyword evidence="4 5" id="KW-0472">Membrane</keyword>
<dbReference type="Pfam" id="PF01566">
    <property type="entry name" value="Nramp"/>
    <property type="match status" value="1"/>
</dbReference>
<feature type="transmembrane region" description="Helical" evidence="5">
    <location>
        <begin position="118"/>
        <end position="138"/>
    </location>
</feature>
<sequence>MSSSNTRSALLGAAFLMATSAIGPGFITQTTVFTQQLLTSFGFVILISILLDIAGQLNIWRVITVSGMRAQDLANNLLPGSGYLLAVLVLLGGLAFNIGNVAGAGLGLDILFPLDADATRPVIGACLSAALALVIFWVKEVGTAMDWFTRILGFVMIALTLYVAIASHPPVGEAVLRTFVPVKIDTTAIVTLVGGTVGGYISFAGAHRLLDAGIKGQDKLPLVTRSSVNAILLASAMRILLFLASLGVIVGGGIINKDNPAGSVFQLAAGQTGYYIFGVVLWAAAITSVVGSAYTSISFLRTFHPFLDKHYRMLTTFFIVISTAVFAFMGKPPVKVLVLAGALNGLILPLALGLMLLAVYKQKLVGSYKHPVWMSAMGWLVVIVMAWMGVKAVIYDLATLWK</sequence>
<evidence type="ECO:0000256" key="5">
    <source>
        <dbReference type="SAM" id="Phobius"/>
    </source>
</evidence>
<feature type="transmembrane region" description="Helical" evidence="5">
    <location>
        <begin position="275"/>
        <end position="299"/>
    </location>
</feature>
<proteinExistence type="predicted"/>
<dbReference type="GO" id="GO:0005384">
    <property type="term" value="F:manganese ion transmembrane transporter activity"/>
    <property type="evidence" value="ECO:0007669"/>
    <property type="project" value="TreeGrafter"/>
</dbReference>
<feature type="transmembrane region" description="Helical" evidence="5">
    <location>
        <begin position="188"/>
        <end position="210"/>
    </location>
</feature>
<feature type="transmembrane region" description="Helical" evidence="5">
    <location>
        <begin position="76"/>
        <end position="98"/>
    </location>
</feature>
<evidence type="ECO:0000313" key="7">
    <source>
        <dbReference type="Proteomes" id="UP000293874"/>
    </source>
</evidence>
<reference evidence="6 7" key="1">
    <citation type="submission" date="2019-02" db="EMBL/GenBank/DDBJ databases">
        <title>Genomic Encyclopedia of Type Strains, Phase IV (KMG-IV): sequencing the most valuable type-strain genomes for metagenomic binning, comparative biology and taxonomic classification.</title>
        <authorList>
            <person name="Goeker M."/>
        </authorList>
    </citation>
    <scope>NUCLEOTIDE SEQUENCE [LARGE SCALE GENOMIC DNA]</scope>
    <source>
        <strain evidence="6 7">DSM 18116</strain>
    </source>
</reference>